<dbReference type="STRING" id="582744.Msip34_1563"/>
<dbReference type="AlphaFoldDB" id="C6XE33"/>
<evidence type="ECO:0000313" key="2">
    <source>
        <dbReference type="EMBL" id="ACT50808.1"/>
    </source>
</evidence>
<sequence>MLLNRLFCANLNTLDVQRFFTEKRPMKNPLDSISGTLISGVILTLVLYVFLKNFILAGV</sequence>
<keyword evidence="1" id="KW-0472">Membrane</keyword>
<dbReference type="EMBL" id="CP001674">
    <property type="protein sequence ID" value="ACT50808.1"/>
    <property type="molecule type" value="Genomic_DNA"/>
</dbReference>
<dbReference type="KEGG" id="mei:Msip34_1563"/>
<accession>C6XE33</accession>
<organism evidence="2 3">
    <name type="scientific">Methylovorus glucosotrophus (strain SIP3-4)</name>
    <dbReference type="NCBI Taxonomy" id="582744"/>
    <lineage>
        <taxon>Bacteria</taxon>
        <taxon>Pseudomonadati</taxon>
        <taxon>Pseudomonadota</taxon>
        <taxon>Betaproteobacteria</taxon>
        <taxon>Nitrosomonadales</taxon>
        <taxon>Methylophilaceae</taxon>
        <taxon>Methylovorus</taxon>
    </lineage>
</organism>
<dbReference type="HOGENOM" id="CLU_2955252_0_0_4"/>
<proteinExistence type="predicted"/>
<evidence type="ECO:0000256" key="1">
    <source>
        <dbReference type="SAM" id="Phobius"/>
    </source>
</evidence>
<name>C6XE33_METGS</name>
<keyword evidence="3" id="KW-1185">Reference proteome</keyword>
<dbReference type="OrthoDB" id="9989229at2"/>
<dbReference type="Proteomes" id="UP000002743">
    <property type="component" value="Chromosome"/>
</dbReference>
<gene>
    <name evidence="2" type="ordered locus">Msip34_1563</name>
</gene>
<protein>
    <submittedName>
        <fullName evidence="2">Uncharacterized protein</fullName>
    </submittedName>
</protein>
<evidence type="ECO:0000313" key="3">
    <source>
        <dbReference type="Proteomes" id="UP000002743"/>
    </source>
</evidence>
<keyword evidence="1" id="KW-1133">Transmembrane helix</keyword>
<feature type="transmembrane region" description="Helical" evidence="1">
    <location>
        <begin position="33"/>
        <end position="51"/>
    </location>
</feature>
<reference evidence="2 3" key="2">
    <citation type="journal article" date="2011" name="J. Bacteriol.">
        <title>Genomes of three methylotrophs from a single niche uncover genetic and metabolic divergence of Methylophilaceae.</title>
        <authorList>
            <person name="Lapidus A."/>
            <person name="Clum A."/>
            <person name="Labutti K."/>
            <person name="Kaluzhnaya M.G."/>
            <person name="Lim S."/>
            <person name="Beck D.A."/>
            <person name="Glavina Del Rio T."/>
            <person name="Nolan M."/>
            <person name="Mavromatis K."/>
            <person name="Huntemann M."/>
            <person name="Lucas S."/>
            <person name="Lidstrom M.E."/>
            <person name="Ivanova N."/>
            <person name="Chistoserdova L."/>
        </authorList>
    </citation>
    <scope>NUCLEOTIDE SEQUENCE [LARGE SCALE GENOMIC DNA]</scope>
    <source>
        <strain evidence="2 3">SIP3-4</strain>
    </source>
</reference>
<reference evidence="3" key="1">
    <citation type="submission" date="2009-07" db="EMBL/GenBank/DDBJ databases">
        <title>Complete sequence of chromosome of Methylovorus sp. SIP3-4.</title>
        <authorList>
            <person name="Lucas S."/>
            <person name="Copeland A."/>
            <person name="Lapidus A."/>
            <person name="Glavina del Rio T."/>
            <person name="Tice H."/>
            <person name="Bruce D."/>
            <person name="Goodwin L."/>
            <person name="Pitluck S."/>
            <person name="Clum A."/>
            <person name="Larimer F."/>
            <person name="Land M."/>
            <person name="Hauser L."/>
            <person name="Kyrpides N."/>
            <person name="Mikhailova N."/>
            <person name="Kayluzhnaya M."/>
            <person name="Chistoserdova L."/>
        </authorList>
    </citation>
    <scope>NUCLEOTIDE SEQUENCE [LARGE SCALE GENOMIC DNA]</scope>
    <source>
        <strain evidence="3">SIP3-4</strain>
    </source>
</reference>
<keyword evidence="1" id="KW-0812">Transmembrane</keyword>